<gene>
    <name evidence="3" type="ORF">MM415A00274_0015</name>
    <name evidence="2" type="ORF">MM415B00593_0017</name>
</gene>
<sequence length="101" mass="10404">MRKKRAAPKAGPYISTARAKKTPGKTVKVGGTQVIKSAGKKPLAFKKGGLHSSLGVPQGQKIPAAKLAAAVAGKYGAVAKKRALFAKNVLAKGRKTARKGK</sequence>
<evidence type="ECO:0000256" key="1">
    <source>
        <dbReference type="SAM" id="MobiDB-lite"/>
    </source>
</evidence>
<feature type="region of interest" description="Disordered" evidence="1">
    <location>
        <begin position="1"/>
        <end position="28"/>
    </location>
</feature>
<dbReference type="EMBL" id="MT142513">
    <property type="protein sequence ID" value="QJA83558.1"/>
    <property type="molecule type" value="Genomic_DNA"/>
</dbReference>
<evidence type="ECO:0000313" key="3">
    <source>
        <dbReference type="EMBL" id="QJA83558.1"/>
    </source>
</evidence>
<reference evidence="2" key="1">
    <citation type="submission" date="2020-03" db="EMBL/GenBank/DDBJ databases">
        <title>The deep terrestrial virosphere.</title>
        <authorList>
            <person name="Holmfeldt K."/>
            <person name="Nilsson E."/>
            <person name="Simone D."/>
            <person name="Lopez-Fernandez M."/>
            <person name="Wu X."/>
            <person name="de Brujin I."/>
            <person name="Lundin D."/>
            <person name="Andersson A."/>
            <person name="Bertilsson S."/>
            <person name="Dopson M."/>
        </authorList>
    </citation>
    <scope>NUCLEOTIDE SEQUENCE</scope>
    <source>
        <strain evidence="3">MM415A00274</strain>
        <strain evidence="2">MM415B00593</strain>
    </source>
</reference>
<organism evidence="2">
    <name type="scientific">viral metagenome</name>
    <dbReference type="NCBI Taxonomy" id="1070528"/>
    <lineage>
        <taxon>unclassified sequences</taxon>
        <taxon>metagenomes</taxon>
        <taxon>organismal metagenomes</taxon>
    </lineage>
</organism>
<name>A0A6M3J1S4_9ZZZZ</name>
<dbReference type="EMBL" id="MT141503">
    <property type="protein sequence ID" value="QJA63690.1"/>
    <property type="molecule type" value="Genomic_DNA"/>
</dbReference>
<proteinExistence type="predicted"/>
<protein>
    <submittedName>
        <fullName evidence="2">Uncharacterized protein</fullName>
    </submittedName>
</protein>
<dbReference type="AlphaFoldDB" id="A0A6M3J1S4"/>
<accession>A0A6M3J1S4</accession>
<evidence type="ECO:0000313" key="2">
    <source>
        <dbReference type="EMBL" id="QJA63690.1"/>
    </source>
</evidence>